<dbReference type="InParanoid" id="A0A409VNX3"/>
<feature type="region of interest" description="Disordered" evidence="4">
    <location>
        <begin position="725"/>
        <end position="782"/>
    </location>
</feature>
<feature type="compositionally biased region" description="Basic and acidic residues" evidence="4">
    <location>
        <begin position="500"/>
        <end position="510"/>
    </location>
</feature>
<feature type="compositionally biased region" description="Low complexity" evidence="4">
    <location>
        <begin position="540"/>
        <end position="549"/>
    </location>
</feature>
<keyword evidence="1 3" id="KW-0547">Nucleotide-binding</keyword>
<feature type="compositionally biased region" description="Basic residues" evidence="4">
    <location>
        <begin position="337"/>
        <end position="346"/>
    </location>
</feature>
<dbReference type="Gene3D" id="1.10.510.10">
    <property type="entry name" value="Transferase(Phosphotransferase) domain 1"/>
    <property type="match status" value="2"/>
</dbReference>
<evidence type="ECO:0000256" key="4">
    <source>
        <dbReference type="SAM" id="MobiDB-lite"/>
    </source>
</evidence>
<dbReference type="InterPro" id="IPR008271">
    <property type="entry name" value="Ser/Thr_kinase_AS"/>
</dbReference>
<reference evidence="6 7" key="1">
    <citation type="journal article" date="2018" name="Evol. Lett.">
        <title>Horizontal gene cluster transfer increased hallucinogenic mushroom diversity.</title>
        <authorList>
            <person name="Reynolds H.T."/>
            <person name="Vijayakumar V."/>
            <person name="Gluck-Thaler E."/>
            <person name="Korotkin H.B."/>
            <person name="Matheny P.B."/>
            <person name="Slot J.C."/>
        </authorList>
    </citation>
    <scope>NUCLEOTIDE SEQUENCE [LARGE SCALE GENOMIC DNA]</scope>
    <source>
        <strain evidence="6 7">2631</strain>
    </source>
</reference>
<dbReference type="EMBL" id="NHYD01003966">
    <property type="protein sequence ID" value="PPQ67985.1"/>
    <property type="molecule type" value="Genomic_DNA"/>
</dbReference>
<evidence type="ECO:0000313" key="7">
    <source>
        <dbReference type="Proteomes" id="UP000283269"/>
    </source>
</evidence>
<dbReference type="SMART" id="SM00220">
    <property type="entry name" value="S_TKc"/>
    <property type="match status" value="1"/>
</dbReference>
<feature type="region of interest" description="Disordered" evidence="4">
    <location>
        <begin position="467"/>
        <end position="712"/>
    </location>
</feature>
<sequence>MYTGEIYTSSPADSFDTYLSSNASWNEQPSAIHGGIPPRPIIEALHEEEEHEYIPLERSHRKAVLDDEQKASASLLTQNSANDAGSPITKSPHTMPTSSLSASPAAMFLSSFHSPVANIPKPDDEGQVVSGYTLGSIIGYGSSSIIRRASSSSGAIAAVKIIRRSDLVKAGNAPQARKRLQHEATVWTSLSHEHVLPLFSTVHSTYADYFFTLYCPAGSLFDILKRDGNPALPQDDTGMMLRQVVRGLRYLHEVARYVHRDLKLENVLVDEMGVCKIGDFGMSRRIGSLDEEDDKEQEQVEYDHPFAENNGLHRAVSLAGPTTRRHTNVFPMDHHLNRHNTTRHRNSTSTSEPVHPFQPGSLPYAAPELLLTQTSDAMRPHPSQDIWALGVMLYTLLTGSLPFCDSFEPRLQMKILHGTYKVPPGIGRGAERILQGCLDRSVASRWTIAMVDDVAWGVGWGSEGDDVTPLDTPDEIIPSFHSSKSQSRSRSRPGNIIVPESHDWSRDESSSRPSLTTASRRSASRVKRSLSRAPVLTDKSSSARSVSRSASRHPQDSTGSYLPDIISSSSSTSSDPYSTFLDDSALDVSPPSSSPMRRGRRQNKYDYLNSRSPSPSVVPTTPPDGALVISPDGLEQPDELNLDPESSRGRLSLRLEKETHDTGKQRRADFEEEIEDWSSQDMERDFEPTLSSNRSAPRRGLLLRGDGNANDDLVGLHDINDMLESGRRQRPSSSPPIVPRLQSVENSAHKTALEPFLKSSAAPSPTNMVFRSRSMENGRRQV</sequence>
<dbReference type="PANTHER" id="PTHR24346:SF76">
    <property type="entry name" value="NON-SPECIFIC SERINE_THREONINE PROTEIN KINASE"/>
    <property type="match status" value="1"/>
</dbReference>
<dbReference type="GO" id="GO:0005737">
    <property type="term" value="C:cytoplasm"/>
    <property type="evidence" value="ECO:0007669"/>
    <property type="project" value="TreeGrafter"/>
</dbReference>
<dbReference type="Proteomes" id="UP000283269">
    <property type="component" value="Unassembled WGS sequence"/>
</dbReference>
<dbReference type="OrthoDB" id="4062651at2759"/>
<dbReference type="PROSITE" id="PS50011">
    <property type="entry name" value="PROTEIN_KINASE_DOM"/>
    <property type="match status" value="1"/>
</dbReference>
<dbReference type="PANTHER" id="PTHR24346">
    <property type="entry name" value="MAP/MICROTUBULE AFFINITY-REGULATING KINASE"/>
    <property type="match status" value="1"/>
</dbReference>
<proteinExistence type="predicted"/>
<feature type="compositionally biased region" description="Low complexity" evidence="4">
    <location>
        <begin position="511"/>
        <end position="521"/>
    </location>
</feature>
<feature type="domain" description="Protein kinase" evidence="5">
    <location>
        <begin position="132"/>
        <end position="457"/>
    </location>
</feature>
<dbReference type="InterPro" id="IPR000719">
    <property type="entry name" value="Prot_kinase_dom"/>
</dbReference>
<keyword evidence="2 3" id="KW-0067">ATP-binding</keyword>
<dbReference type="STRING" id="93625.A0A409VNX3"/>
<dbReference type="AlphaFoldDB" id="A0A409VNX3"/>
<dbReference type="GO" id="GO:0005524">
    <property type="term" value="F:ATP binding"/>
    <property type="evidence" value="ECO:0007669"/>
    <property type="project" value="UniProtKB-UniRule"/>
</dbReference>
<dbReference type="GO" id="GO:0035556">
    <property type="term" value="P:intracellular signal transduction"/>
    <property type="evidence" value="ECO:0007669"/>
    <property type="project" value="TreeGrafter"/>
</dbReference>
<evidence type="ECO:0000259" key="5">
    <source>
        <dbReference type="PROSITE" id="PS50011"/>
    </source>
</evidence>
<evidence type="ECO:0000256" key="2">
    <source>
        <dbReference type="ARBA" id="ARBA00022840"/>
    </source>
</evidence>
<dbReference type="InterPro" id="IPR017441">
    <property type="entry name" value="Protein_kinase_ATP_BS"/>
</dbReference>
<keyword evidence="7" id="KW-1185">Reference proteome</keyword>
<feature type="binding site" evidence="3">
    <location>
        <position position="160"/>
    </location>
    <ligand>
        <name>ATP</name>
        <dbReference type="ChEBI" id="CHEBI:30616"/>
    </ligand>
</feature>
<protein>
    <recommendedName>
        <fullName evidence="5">Protein kinase domain-containing protein</fullName>
    </recommendedName>
</protein>
<accession>A0A409VNX3</accession>
<evidence type="ECO:0000256" key="1">
    <source>
        <dbReference type="ARBA" id="ARBA00022741"/>
    </source>
</evidence>
<dbReference type="Pfam" id="PF00069">
    <property type="entry name" value="Pkinase"/>
    <property type="match status" value="2"/>
</dbReference>
<feature type="region of interest" description="Disordered" evidence="4">
    <location>
        <begin position="337"/>
        <end position="358"/>
    </location>
</feature>
<evidence type="ECO:0000256" key="3">
    <source>
        <dbReference type="PROSITE-ProRule" id="PRU10141"/>
    </source>
</evidence>
<comment type="caution">
    <text evidence="6">The sequence shown here is derived from an EMBL/GenBank/DDBJ whole genome shotgun (WGS) entry which is preliminary data.</text>
</comment>
<name>A0A409VNX3_PSICY</name>
<feature type="region of interest" description="Disordered" evidence="4">
    <location>
        <begin position="77"/>
        <end position="100"/>
    </location>
</feature>
<feature type="compositionally biased region" description="Low complexity" evidence="4">
    <location>
        <begin position="479"/>
        <end position="488"/>
    </location>
</feature>
<dbReference type="InterPro" id="IPR011009">
    <property type="entry name" value="Kinase-like_dom_sf"/>
</dbReference>
<dbReference type="PROSITE" id="PS00107">
    <property type="entry name" value="PROTEIN_KINASE_ATP"/>
    <property type="match status" value="1"/>
</dbReference>
<gene>
    <name evidence="6" type="ORF">CVT25_000465</name>
</gene>
<feature type="compositionally biased region" description="Basic and acidic residues" evidence="4">
    <location>
        <begin position="773"/>
        <end position="782"/>
    </location>
</feature>
<dbReference type="PROSITE" id="PS00108">
    <property type="entry name" value="PROTEIN_KINASE_ST"/>
    <property type="match status" value="1"/>
</dbReference>
<dbReference type="SUPFAM" id="SSF56112">
    <property type="entry name" value="Protein kinase-like (PK-like)"/>
    <property type="match status" value="1"/>
</dbReference>
<evidence type="ECO:0000313" key="6">
    <source>
        <dbReference type="EMBL" id="PPQ67985.1"/>
    </source>
</evidence>
<dbReference type="GO" id="GO:0004674">
    <property type="term" value="F:protein serine/threonine kinase activity"/>
    <property type="evidence" value="ECO:0007669"/>
    <property type="project" value="TreeGrafter"/>
</dbReference>
<feature type="compositionally biased region" description="Low complexity" evidence="4">
    <location>
        <begin position="560"/>
        <end position="579"/>
    </location>
</feature>
<organism evidence="6 7">
    <name type="scientific">Psilocybe cyanescens</name>
    <dbReference type="NCBI Taxonomy" id="93625"/>
    <lineage>
        <taxon>Eukaryota</taxon>
        <taxon>Fungi</taxon>
        <taxon>Dikarya</taxon>
        <taxon>Basidiomycota</taxon>
        <taxon>Agaricomycotina</taxon>
        <taxon>Agaricomycetes</taxon>
        <taxon>Agaricomycetidae</taxon>
        <taxon>Agaricales</taxon>
        <taxon>Agaricineae</taxon>
        <taxon>Strophariaceae</taxon>
        <taxon>Psilocybe</taxon>
    </lineage>
</organism>
<dbReference type="GO" id="GO:0000226">
    <property type="term" value="P:microtubule cytoskeleton organization"/>
    <property type="evidence" value="ECO:0007669"/>
    <property type="project" value="TreeGrafter"/>
</dbReference>
<feature type="compositionally biased region" description="Basic and acidic residues" evidence="4">
    <location>
        <begin position="645"/>
        <end position="669"/>
    </location>
</feature>